<feature type="transmembrane region" description="Helical" evidence="8">
    <location>
        <begin position="398"/>
        <end position="417"/>
    </location>
</feature>
<evidence type="ECO:0000256" key="2">
    <source>
        <dbReference type="ARBA" id="ARBA00004881"/>
    </source>
</evidence>
<keyword evidence="7 8" id="KW-0472">Membrane</keyword>
<protein>
    <submittedName>
        <fullName evidence="10">Cellulose synthase (UDP-forming)</fullName>
        <ecNumber evidence="10">2.4.1.12</ecNumber>
    </submittedName>
</protein>
<dbReference type="InterPro" id="IPR001173">
    <property type="entry name" value="Glyco_trans_2-like"/>
</dbReference>
<keyword evidence="3 10" id="KW-0328">Glycosyltransferase</keyword>
<dbReference type="InterPro" id="IPR029044">
    <property type="entry name" value="Nucleotide-diphossugar_trans"/>
</dbReference>
<dbReference type="AlphaFoldDB" id="A1WTJ0"/>
<keyword evidence="6 8" id="KW-1133">Transmembrane helix</keyword>
<comment type="pathway">
    <text evidence="2">Glycan metabolism.</text>
</comment>
<organism evidence="10 11">
    <name type="scientific">Halorhodospira halophila (strain DSM 244 / SL1)</name>
    <name type="common">Ectothiorhodospira halophila (strain DSM 244 / SL1)</name>
    <dbReference type="NCBI Taxonomy" id="349124"/>
    <lineage>
        <taxon>Bacteria</taxon>
        <taxon>Pseudomonadati</taxon>
        <taxon>Pseudomonadota</taxon>
        <taxon>Gammaproteobacteria</taxon>
        <taxon>Chromatiales</taxon>
        <taxon>Ectothiorhodospiraceae</taxon>
        <taxon>Halorhodospira</taxon>
    </lineage>
</organism>
<proteinExistence type="predicted"/>
<dbReference type="InterPro" id="IPR050321">
    <property type="entry name" value="Glycosyltr_2/OpgH_subfam"/>
</dbReference>
<comment type="subcellular location">
    <subcellularLocation>
        <location evidence="1">Membrane</location>
        <topology evidence="1">Multi-pass membrane protein</topology>
    </subcellularLocation>
</comment>
<dbReference type="KEGG" id="hha:Hhal_0208"/>
<dbReference type="GO" id="GO:0005886">
    <property type="term" value="C:plasma membrane"/>
    <property type="evidence" value="ECO:0007669"/>
    <property type="project" value="TreeGrafter"/>
</dbReference>
<dbReference type="CAZy" id="GT2">
    <property type="family name" value="Glycosyltransferase Family 2"/>
</dbReference>
<feature type="transmembrane region" description="Helical" evidence="8">
    <location>
        <begin position="48"/>
        <end position="66"/>
    </location>
</feature>
<sequence>MGQRRFLNRSLLIILTGAAILSVFTYLIGRTALFLFADYLWYEKTAAAFLLLAEAFIMVHALGYFLNIYHANRTRPVDPAAPTAEREIPSATAPRFSYEQALKILPTENPPELAVVVAAHNEPLWLIEETLTCFYNLTYPNKRIFLLDDTRYDPSEQRSAEMAKYRQAIEDLCQGIGVHLFRRPWRGAKAGMINDFLAFLNDRAPAGFEFTRSPLDVEPFNIEYVAVFDADMNPLPEFAEPLIAQLESEPNLAFIQTPQYYSNFETNRVARAAGMQQAIFYEYICEGKSSQDAMFCCGTNVIFRRAALEDVGGFDETSVTEDFATSLRFHARGWRSAYINRLSAFGQGPQDLGAYFKQQFRWALGTVGLFRTVLQAMVRTPRQLSLAKWWEYSLSGTHYFVGWVFLIMVLSPTLYLLLGVPSFFARADIYLLFFFPYILLTITLFAFAMSQRKYRLRELVTGIVLQATAFPVYIKASLLGILGVRGSFTVTPKAGSNGLPLRALWPHLALIVLCTAAITWGVLRGVFEQEPLWALVVNTLWCSYHLTLLLAVFYFNHQPQEQTA</sequence>
<keyword evidence="11" id="KW-1185">Reference proteome</keyword>
<evidence type="ECO:0000256" key="7">
    <source>
        <dbReference type="ARBA" id="ARBA00023136"/>
    </source>
</evidence>
<dbReference type="eggNOG" id="COG1215">
    <property type="taxonomic scope" value="Bacteria"/>
</dbReference>
<name>A1WTJ0_HALHL</name>
<gene>
    <name evidence="10" type="ordered locus">Hhal_0208</name>
</gene>
<dbReference type="PANTHER" id="PTHR43867">
    <property type="entry name" value="CELLULOSE SYNTHASE CATALYTIC SUBUNIT A [UDP-FORMING]"/>
    <property type="match status" value="1"/>
</dbReference>
<evidence type="ECO:0000313" key="11">
    <source>
        <dbReference type="Proteomes" id="UP000000647"/>
    </source>
</evidence>
<dbReference type="Proteomes" id="UP000000647">
    <property type="component" value="Chromosome"/>
</dbReference>
<feature type="transmembrane region" description="Helical" evidence="8">
    <location>
        <begin position="459"/>
        <end position="484"/>
    </location>
</feature>
<keyword evidence="5 8" id="KW-0812">Transmembrane</keyword>
<dbReference type="STRING" id="349124.Hhal_0208"/>
<dbReference type="Pfam" id="PF13632">
    <property type="entry name" value="Glyco_trans_2_3"/>
    <property type="match status" value="1"/>
</dbReference>
<evidence type="ECO:0000256" key="3">
    <source>
        <dbReference type="ARBA" id="ARBA00022676"/>
    </source>
</evidence>
<feature type="transmembrane region" description="Helical" evidence="8">
    <location>
        <begin position="504"/>
        <end position="523"/>
    </location>
</feature>
<feature type="transmembrane region" description="Helical" evidence="8">
    <location>
        <begin position="535"/>
        <end position="555"/>
    </location>
</feature>
<dbReference type="EC" id="2.4.1.12" evidence="10"/>
<evidence type="ECO:0000256" key="1">
    <source>
        <dbReference type="ARBA" id="ARBA00004141"/>
    </source>
</evidence>
<keyword evidence="4 10" id="KW-0808">Transferase</keyword>
<reference evidence="10 11" key="2">
    <citation type="journal article" date="2013" name="Stand. Genomic Sci.">
        <title>Complete genome sequence of Halorhodospira halophila SL1.</title>
        <authorList>
            <person name="Challacombe J.F."/>
            <person name="Majid S."/>
            <person name="Deole R."/>
            <person name="Brettin T.S."/>
            <person name="Bruce D."/>
            <person name="Delano S.F."/>
            <person name="Detter J.C."/>
            <person name="Gleasner C.D."/>
            <person name="Han C.S."/>
            <person name="Misra M."/>
            <person name="Reitenga K.G."/>
            <person name="Mikhailova N."/>
            <person name="Woyke T."/>
            <person name="Pitluck S."/>
            <person name="Nolan M."/>
            <person name="Land M.L."/>
            <person name="Saunders E."/>
            <person name="Tapia R."/>
            <person name="Lapidus A."/>
            <person name="Ivanova N."/>
            <person name="Hoff W.D."/>
        </authorList>
    </citation>
    <scope>NUCLEOTIDE SEQUENCE [LARGE SCALE GENOMIC DNA]</scope>
    <source>
        <strain evidence="11">DSM 244 / SL1</strain>
    </source>
</reference>
<dbReference type="Gene3D" id="3.90.550.10">
    <property type="entry name" value="Spore Coat Polysaccharide Biosynthesis Protein SpsA, Chain A"/>
    <property type="match status" value="1"/>
</dbReference>
<dbReference type="CDD" id="cd06421">
    <property type="entry name" value="CESA_CelA_like"/>
    <property type="match status" value="1"/>
</dbReference>
<feature type="domain" description="Glycosyltransferase 2-like" evidence="9">
    <location>
        <begin position="224"/>
        <end position="439"/>
    </location>
</feature>
<dbReference type="OrthoDB" id="9806824at2"/>
<feature type="transmembrane region" description="Helical" evidence="8">
    <location>
        <begin position="429"/>
        <end position="447"/>
    </location>
</feature>
<dbReference type="EMBL" id="CP000544">
    <property type="protein sequence ID" value="ABM61002.1"/>
    <property type="molecule type" value="Genomic_DNA"/>
</dbReference>
<dbReference type="RefSeq" id="WP_011813025.1">
    <property type="nucleotide sequence ID" value="NC_008789.1"/>
</dbReference>
<evidence type="ECO:0000256" key="6">
    <source>
        <dbReference type="ARBA" id="ARBA00022989"/>
    </source>
</evidence>
<evidence type="ECO:0000256" key="4">
    <source>
        <dbReference type="ARBA" id="ARBA00022679"/>
    </source>
</evidence>
<dbReference type="SUPFAM" id="SSF53448">
    <property type="entry name" value="Nucleotide-diphospho-sugar transferases"/>
    <property type="match status" value="1"/>
</dbReference>
<dbReference type="GO" id="GO:0016760">
    <property type="term" value="F:cellulose synthase (UDP-forming) activity"/>
    <property type="evidence" value="ECO:0007669"/>
    <property type="project" value="UniProtKB-EC"/>
</dbReference>
<accession>A1WTJ0</accession>
<dbReference type="PANTHER" id="PTHR43867:SF2">
    <property type="entry name" value="CELLULOSE SYNTHASE CATALYTIC SUBUNIT A [UDP-FORMING]"/>
    <property type="match status" value="1"/>
</dbReference>
<evidence type="ECO:0000259" key="9">
    <source>
        <dbReference type="Pfam" id="PF13632"/>
    </source>
</evidence>
<dbReference type="HOGENOM" id="CLU_011907_4_2_6"/>
<evidence type="ECO:0000313" key="10">
    <source>
        <dbReference type="EMBL" id="ABM61002.1"/>
    </source>
</evidence>
<reference evidence="11" key="1">
    <citation type="submission" date="2006-12" db="EMBL/GenBank/DDBJ databases">
        <title>Complete sequence of Halorhodospira halophila SL1.</title>
        <authorList>
            <consortium name="US DOE Joint Genome Institute"/>
            <person name="Copeland A."/>
            <person name="Lucas S."/>
            <person name="Lapidus A."/>
            <person name="Barry K."/>
            <person name="Detter J.C."/>
            <person name="Glavina del Rio T."/>
            <person name="Hammon N."/>
            <person name="Israni S."/>
            <person name="Dalin E."/>
            <person name="Tice H."/>
            <person name="Pitluck S."/>
            <person name="Saunders E."/>
            <person name="Brettin T."/>
            <person name="Bruce D."/>
            <person name="Han C."/>
            <person name="Tapia R."/>
            <person name="Schmutz J."/>
            <person name="Larimer F."/>
            <person name="Land M."/>
            <person name="Hauser L."/>
            <person name="Kyrpides N."/>
            <person name="Mikhailova N."/>
            <person name="Hoff W."/>
            <person name="Richardson P."/>
        </authorList>
    </citation>
    <scope>NUCLEOTIDE SEQUENCE [LARGE SCALE GENOMIC DNA]</scope>
    <source>
        <strain evidence="11">DSM 244 / SL1</strain>
    </source>
</reference>
<feature type="transmembrane region" description="Helical" evidence="8">
    <location>
        <begin position="12"/>
        <end position="36"/>
    </location>
</feature>
<evidence type="ECO:0000256" key="5">
    <source>
        <dbReference type="ARBA" id="ARBA00022692"/>
    </source>
</evidence>
<evidence type="ECO:0000256" key="8">
    <source>
        <dbReference type="SAM" id="Phobius"/>
    </source>
</evidence>